<proteinExistence type="predicted"/>
<reference evidence="1 2" key="1">
    <citation type="submission" date="2014-07" db="EMBL/GenBank/DDBJ databases">
        <title>Methanogenic archaea and the global carbon cycle.</title>
        <authorList>
            <person name="Henriksen J.R."/>
            <person name="Luke J."/>
            <person name="Reinhart S."/>
            <person name="Benedict M.N."/>
            <person name="Youngblut N.D."/>
            <person name="Metcalf M.E."/>
            <person name="Whitaker R.J."/>
            <person name="Metcalf W.W."/>
        </authorList>
    </citation>
    <scope>NUCLEOTIDE SEQUENCE [LARGE SCALE GENOMIC DNA]</scope>
    <source>
        <strain evidence="1 2">LYC</strain>
    </source>
</reference>
<accession>A0A0E3RQI7</accession>
<dbReference type="PATRIC" id="fig|1434114.4.peg.749"/>
<dbReference type="EMBL" id="CP009513">
    <property type="protein sequence ID" value="AKB67157.1"/>
    <property type="molecule type" value="Genomic_DNA"/>
</dbReference>
<dbReference type="HOGENOM" id="CLU_182713_0_0_2"/>
<evidence type="ECO:0000313" key="1">
    <source>
        <dbReference type="EMBL" id="AKB67157.1"/>
    </source>
</evidence>
<name>A0A0E3RQI7_METMZ</name>
<dbReference type="Proteomes" id="UP000033063">
    <property type="component" value="Chromosome"/>
</dbReference>
<gene>
    <name evidence="1" type="ORF">MSMAL_0614</name>
</gene>
<evidence type="ECO:0000313" key="2">
    <source>
        <dbReference type="Proteomes" id="UP000033063"/>
    </source>
</evidence>
<dbReference type="AlphaFoldDB" id="A0A0E3RQI7"/>
<organism evidence="1 2">
    <name type="scientific">Methanosarcina mazei LYC</name>
    <dbReference type="NCBI Taxonomy" id="1434114"/>
    <lineage>
        <taxon>Archaea</taxon>
        <taxon>Methanobacteriati</taxon>
        <taxon>Methanobacteriota</taxon>
        <taxon>Stenosarchaea group</taxon>
        <taxon>Methanomicrobia</taxon>
        <taxon>Methanosarcinales</taxon>
        <taxon>Methanosarcinaceae</taxon>
        <taxon>Methanosarcina</taxon>
    </lineage>
</organism>
<protein>
    <submittedName>
        <fullName evidence="1">CO dehydrogenase/acetyl-CoA synthase subunit delta, corrinoid iron-sulfur subcomplex small subunit</fullName>
    </submittedName>
</protein>
<sequence>MAKKMKLSDITNMFAGMDVEALEGVTIERDIEIDLGGLGGGFDPMLAAALGQESAVLAQHFARIAGMFGYSVGIVHQQLRQFHLLWQHQLRISYCKV</sequence>